<gene>
    <name evidence="1" type="ORF">TVAG_608080</name>
</gene>
<name>A2GJV1_TRIV3</name>
<reference evidence="1" key="2">
    <citation type="journal article" date="2007" name="Science">
        <title>Draft genome sequence of the sexually transmitted pathogen Trichomonas vaginalis.</title>
        <authorList>
            <person name="Carlton J.M."/>
            <person name="Hirt R.P."/>
            <person name="Silva J.C."/>
            <person name="Delcher A.L."/>
            <person name="Schatz M."/>
            <person name="Zhao Q."/>
            <person name="Wortman J.R."/>
            <person name="Bidwell S.L."/>
            <person name="Alsmark U.C.M."/>
            <person name="Besteiro S."/>
            <person name="Sicheritz-Ponten T."/>
            <person name="Noel C.J."/>
            <person name="Dacks J.B."/>
            <person name="Foster P.G."/>
            <person name="Simillion C."/>
            <person name="Van de Peer Y."/>
            <person name="Miranda-Saavedra D."/>
            <person name="Barton G.J."/>
            <person name="Westrop G.D."/>
            <person name="Mueller S."/>
            <person name="Dessi D."/>
            <person name="Fiori P.L."/>
            <person name="Ren Q."/>
            <person name="Paulsen I."/>
            <person name="Zhang H."/>
            <person name="Bastida-Corcuera F.D."/>
            <person name="Simoes-Barbosa A."/>
            <person name="Brown M.T."/>
            <person name="Hayes R.D."/>
            <person name="Mukherjee M."/>
            <person name="Okumura C.Y."/>
            <person name="Schneider R."/>
            <person name="Smith A.J."/>
            <person name="Vanacova S."/>
            <person name="Villalvazo M."/>
            <person name="Haas B.J."/>
            <person name="Pertea M."/>
            <person name="Feldblyum T.V."/>
            <person name="Utterback T.R."/>
            <person name="Shu C.L."/>
            <person name="Osoegawa K."/>
            <person name="de Jong P.J."/>
            <person name="Hrdy I."/>
            <person name="Horvathova L."/>
            <person name="Zubacova Z."/>
            <person name="Dolezal P."/>
            <person name="Malik S.B."/>
            <person name="Logsdon J.M. Jr."/>
            <person name="Henze K."/>
            <person name="Gupta A."/>
            <person name="Wang C.C."/>
            <person name="Dunne R.L."/>
            <person name="Upcroft J.A."/>
            <person name="Upcroft P."/>
            <person name="White O."/>
            <person name="Salzberg S.L."/>
            <person name="Tang P."/>
            <person name="Chiu C.-H."/>
            <person name="Lee Y.-S."/>
            <person name="Embley T.M."/>
            <person name="Coombs G.H."/>
            <person name="Mottram J.C."/>
            <person name="Tachezy J."/>
            <person name="Fraser-Liggett C.M."/>
            <person name="Johnson P.J."/>
        </authorList>
    </citation>
    <scope>NUCLEOTIDE SEQUENCE [LARGE SCALE GENOMIC DNA]</scope>
    <source>
        <strain evidence="1">G3</strain>
    </source>
</reference>
<dbReference type="VEuPathDB" id="TrichDB:TVAG_608080"/>
<dbReference type="InParanoid" id="A2GJV1"/>
<accession>A2GJV1</accession>
<dbReference type="KEGG" id="tva:4740196"/>
<reference evidence="1" key="1">
    <citation type="submission" date="2006-10" db="EMBL/GenBank/DDBJ databases">
        <authorList>
            <person name="Amadeo P."/>
            <person name="Zhao Q."/>
            <person name="Wortman J."/>
            <person name="Fraser-Liggett C."/>
            <person name="Carlton J."/>
        </authorList>
    </citation>
    <scope>NUCLEOTIDE SEQUENCE</scope>
    <source>
        <strain evidence="1">G3</strain>
    </source>
</reference>
<dbReference type="AlphaFoldDB" id="A2GJV1"/>
<dbReference type="Proteomes" id="UP000001542">
    <property type="component" value="Unassembled WGS sequence"/>
</dbReference>
<dbReference type="RefSeq" id="XP_001295495.1">
    <property type="nucleotide sequence ID" value="XM_001295494.1"/>
</dbReference>
<proteinExistence type="predicted"/>
<evidence type="ECO:0000313" key="1">
    <source>
        <dbReference type="EMBL" id="EAX82565.1"/>
    </source>
</evidence>
<organism evidence="1 2">
    <name type="scientific">Trichomonas vaginalis (strain ATCC PRA-98 / G3)</name>
    <dbReference type="NCBI Taxonomy" id="412133"/>
    <lineage>
        <taxon>Eukaryota</taxon>
        <taxon>Metamonada</taxon>
        <taxon>Parabasalia</taxon>
        <taxon>Trichomonadida</taxon>
        <taxon>Trichomonadidae</taxon>
        <taxon>Trichomonas</taxon>
    </lineage>
</organism>
<keyword evidence="2" id="KW-1185">Reference proteome</keyword>
<sequence>MPKLLNKIDKTVAALHYGTDGKQIFRTHGSTPIYKLPDNVTDLGQLNEIMYQKYTRPLDHALASIGTNKDTIVLNINHLAADGGYLHNLFEFLKTDEDINYIPSIIPTEKVFEKEINEYNGSLPLFPVADPSLTRAIPQDQLNYHTAYGMFTNNISIDAKTLMTSKINGKIKNLTEYYWASVILSVSAFNNKLENTGIPTCINLRQYLNKSDFNIGNCFSHVIVSTHVTKDDDVKTLMDNLRQDFNNKYKLRTPIGELKSLKQGSLFQASVKGLVPDISLNGTFKMEKPFKDMRIDLGTIDGSNASILCFIGYSIVNGNQNTLFGKLRHPSGDISDNEAKTLLSSFHYGLQNISPNMKIGEVFDMLRDHQMNFKKSLQKEIQMMI</sequence>
<evidence type="ECO:0008006" key="3">
    <source>
        <dbReference type="Google" id="ProtNLM"/>
    </source>
</evidence>
<dbReference type="EMBL" id="DS116587">
    <property type="protein sequence ID" value="EAX82565.1"/>
    <property type="molecule type" value="Genomic_DNA"/>
</dbReference>
<dbReference type="OrthoDB" id="10625800at2759"/>
<dbReference type="VEuPathDB" id="TrichDB:TVAGG3_0219950"/>
<protein>
    <recommendedName>
        <fullName evidence="3">Condensation domain-containing protein</fullName>
    </recommendedName>
</protein>
<evidence type="ECO:0000313" key="2">
    <source>
        <dbReference type="Proteomes" id="UP000001542"/>
    </source>
</evidence>